<dbReference type="GeneID" id="24107483"/>
<evidence type="ECO:0000313" key="3">
    <source>
        <dbReference type="EMBL" id="GAC94617.1"/>
    </source>
</evidence>
<dbReference type="OrthoDB" id="288590at2759"/>
<dbReference type="GO" id="GO:0046872">
    <property type="term" value="F:metal ion binding"/>
    <property type="evidence" value="ECO:0007669"/>
    <property type="project" value="UniProtKB-KW"/>
</dbReference>
<dbReference type="InterPro" id="IPR050231">
    <property type="entry name" value="Iron_ascorbate_oxido_reductase"/>
</dbReference>
<dbReference type="STRING" id="1305764.R9P0N3"/>
<organism evidence="3 4">
    <name type="scientific">Pseudozyma hubeiensis (strain SY62)</name>
    <name type="common">Yeast</name>
    <dbReference type="NCBI Taxonomy" id="1305764"/>
    <lineage>
        <taxon>Eukaryota</taxon>
        <taxon>Fungi</taxon>
        <taxon>Dikarya</taxon>
        <taxon>Basidiomycota</taxon>
        <taxon>Ustilaginomycotina</taxon>
        <taxon>Ustilaginomycetes</taxon>
        <taxon>Ustilaginales</taxon>
        <taxon>Ustilaginaceae</taxon>
        <taxon>Pseudozyma</taxon>
    </lineage>
</organism>
<dbReference type="HOGENOM" id="CLU_010119_6_2_1"/>
<dbReference type="Gene3D" id="2.60.120.330">
    <property type="entry name" value="B-lactam Antibiotic, Isopenicillin N Synthase, Chain"/>
    <property type="match status" value="1"/>
</dbReference>
<keyword evidence="1" id="KW-0560">Oxidoreductase</keyword>
<proteinExistence type="inferred from homology"/>
<dbReference type="Proteomes" id="UP000014071">
    <property type="component" value="Unassembled WGS sequence"/>
</dbReference>
<dbReference type="PRINTS" id="PR00682">
    <property type="entry name" value="IPNSYNTHASE"/>
</dbReference>
<dbReference type="InterPro" id="IPR026992">
    <property type="entry name" value="DIOX_N"/>
</dbReference>
<dbReference type="Pfam" id="PF14226">
    <property type="entry name" value="DIOX_N"/>
    <property type="match status" value="1"/>
</dbReference>
<gene>
    <name evidence="3" type="ORF">PHSY_002190</name>
</gene>
<dbReference type="InterPro" id="IPR044861">
    <property type="entry name" value="IPNS-like_FE2OG_OXY"/>
</dbReference>
<dbReference type="EMBL" id="DF238785">
    <property type="protein sequence ID" value="GAC94617.1"/>
    <property type="molecule type" value="Genomic_DNA"/>
</dbReference>
<protein>
    <submittedName>
        <fullName evidence="3">Oxidoreductase</fullName>
    </submittedName>
</protein>
<dbReference type="InterPro" id="IPR005123">
    <property type="entry name" value="Oxoglu/Fe-dep_dioxygenase_dom"/>
</dbReference>
<feature type="domain" description="Fe2OG dioxygenase" evidence="2">
    <location>
        <begin position="240"/>
        <end position="352"/>
    </location>
</feature>
<comment type="similarity">
    <text evidence="1">Belongs to the iron/ascorbate-dependent oxidoreductase family.</text>
</comment>
<keyword evidence="1" id="KW-0479">Metal-binding</keyword>
<evidence type="ECO:0000313" key="4">
    <source>
        <dbReference type="Proteomes" id="UP000014071"/>
    </source>
</evidence>
<evidence type="ECO:0000256" key="1">
    <source>
        <dbReference type="RuleBase" id="RU003682"/>
    </source>
</evidence>
<dbReference type="eggNOG" id="KOG0143">
    <property type="taxonomic scope" value="Eukaryota"/>
</dbReference>
<dbReference type="SUPFAM" id="SSF51197">
    <property type="entry name" value="Clavaminate synthase-like"/>
    <property type="match status" value="1"/>
</dbReference>
<keyword evidence="4" id="KW-1185">Reference proteome</keyword>
<keyword evidence="1" id="KW-0408">Iron</keyword>
<dbReference type="RefSeq" id="XP_012188204.1">
    <property type="nucleotide sequence ID" value="XM_012332814.1"/>
</dbReference>
<dbReference type="Pfam" id="PF03171">
    <property type="entry name" value="2OG-FeII_Oxy"/>
    <property type="match status" value="1"/>
</dbReference>
<name>R9P0N3_PSEHS</name>
<reference evidence="4" key="1">
    <citation type="journal article" date="2013" name="Genome Announc.">
        <title>Draft genome sequence of the basidiomycetous yeast-like fungus Pseudozyma hubeiensis SY62, which produces an abundant amount of the biosurfactant mannosylerythritol lipids.</title>
        <authorList>
            <person name="Konishi M."/>
            <person name="Hatada Y."/>
            <person name="Horiuchi J."/>
        </authorList>
    </citation>
    <scope>NUCLEOTIDE SEQUENCE [LARGE SCALE GENOMIC DNA]</scope>
    <source>
        <strain evidence="4">SY62</strain>
    </source>
</reference>
<sequence length="415" mass="45829">MSSSGRLEGVIWCRLFRRANQRAVLLRIHAQIKTQGSLRHALPARRSKFRPTPRKAPLYDPEQATADMDATPPVPIISLGGEGDESPLGPKILDAVVQTGFFYLADHGITPQEIDLLFSQSAEFFLHEPEAERVRCQDRNNNTGYTAMQQEQLDPTSRAGGDLKESFYLAGLSRAEGGSSSVDPQYRPPSQMLPPTLAQHREAISTFIEKCKGICDAVLAGFAEAIDLPSNFFTDSHHGQHDRLRLIHYPPTPIVDPDAESTLATSIRAGSHSDYGSCTLLFQKDVGGLQVETKPQQWVDIPPQKGCIVVNVGDAMEFWSAGLFRSTQHRVVLPRSASESGSRFSVAYFCQPDEDARLVPLDISDNIREKCRGDLMARDEFQRRCAAKGVSNAAELTGGQHLRARLTASYRPTRS</sequence>
<dbReference type="GO" id="GO:0016491">
    <property type="term" value="F:oxidoreductase activity"/>
    <property type="evidence" value="ECO:0007669"/>
    <property type="project" value="UniProtKB-KW"/>
</dbReference>
<dbReference type="PANTHER" id="PTHR47990">
    <property type="entry name" value="2-OXOGLUTARATE (2OG) AND FE(II)-DEPENDENT OXYGENASE SUPERFAMILY PROTEIN-RELATED"/>
    <property type="match status" value="1"/>
</dbReference>
<evidence type="ECO:0000259" key="2">
    <source>
        <dbReference type="PROSITE" id="PS51471"/>
    </source>
</evidence>
<dbReference type="FunFam" id="2.60.120.330:FF:000051">
    <property type="entry name" value="Clavaminate synthase-like protein"/>
    <property type="match status" value="1"/>
</dbReference>
<dbReference type="PROSITE" id="PS51471">
    <property type="entry name" value="FE2OG_OXY"/>
    <property type="match status" value="1"/>
</dbReference>
<dbReference type="AlphaFoldDB" id="R9P0N3"/>
<dbReference type="InterPro" id="IPR027443">
    <property type="entry name" value="IPNS-like_sf"/>
</dbReference>
<accession>R9P0N3</accession>